<dbReference type="EMBL" id="CDGJ01000032">
    <property type="protein sequence ID" value="CEJ06622.1"/>
    <property type="molecule type" value="Genomic_DNA"/>
</dbReference>
<dbReference type="AlphaFoldDB" id="A0A8S0W281"/>
<organism evidence="2">
    <name type="scientific">Acididesulfobacillus acetoxydans</name>
    <dbReference type="NCBI Taxonomy" id="1561005"/>
    <lineage>
        <taxon>Bacteria</taxon>
        <taxon>Bacillati</taxon>
        <taxon>Bacillota</taxon>
        <taxon>Clostridia</taxon>
        <taxon>Eubacteriales</taxon>
        <taxon>Peptococcaceae</taxon>
        <taxon>Acididesulfobacillus</taxon>
    </lineage>
</organism>
<dbReference type="InterPro" id="IPR019649">
    <property type="entry name" value="DUF2512"/>
</dbReference>
<proteinExistence type="predicted"/>
<evidence type="ECO:0000313" key="2">
    <source>
        <dbReference type="EMBL" id="CAA7600488.1"/>
    </source>
</evidence>
<protein>
    <recommendedName>
        <fullName evidence="5">DUF2512 family protein</fullName>
    </recommendedName>
</protein>
<name>A0A8S0W281_9FIRM</name>
<feature type="transmembrane region" description="Helical" evidence="1">
    <location>
        <begin position="68"/>
        <end position="86"/>
    </location>
</feature>
<dbReference type="Pfam" id="PF10710">
    <property type="entry name" value="DUF2512"/>
    <property type="match status" value="1"/>
</dbReference>
<keyword evidence="1" id="KW-0472">Membrane</keyword>
<evidence type="ECO:0000313" key="4">
    <source>
        <dbReference type="Proteomes" id="UP001071230"/>
    </source>
</evidence>
<evidence type="ECO:0000313" key="3">
    <source>
        <dbReference type="EMBL" id="CEJ06622.1"/>
    </source>
</evidence>
<gene>
    <name evidence="3" type="ORF">DEACI_1071</name>
    <name evidence="2" type="ORF">DEACI_1141</name>
</gene>
<dbReference type="Proteomes" id="UP000836597">
    <property type="component" value="Chromosome"/>
</dbReference>
<dbReference type="KEGG" id="aacx:DEACI_1141"/>
<feature type="transmembrane region" description="Helical" evidence="1">
    <location>
        <begin position="92"/>
        <end position="113"/>
    </location>
</feature>
<reference evidence="3" key="1">
    <citation type="submission" date="2014-11" db="EMBL/GenBank/DDBJ databases">
        <authorList>
            <person name="Hornung B.V."/>
        </authorList>
    </citation>
    <scope>NUCLEOTIDE SEQUENCE</scope>
    <source>
        <strain evidence="3">INE</strain>
    </source>
</reference>
<accession>A0A8S0W281</accession>
<feature type="transmembrane region" description="Helical" evidence="1">
    <location>
        <begin position="42"/>
        <end position="61"/>
    </location>
</feature>
<feature type="transmembrane region" description="Helical" evidence="1">
    <location>
        <begin position="12"/>
        <end position="36"/>
    </location>
</feature>
<keyword evidence="1" id="KW-1133">Transmembrane helix</keyword>
<evidence type="ECO:0000256" key="1">
    <source>
        <dbReference type="SAM" id="Phobius"/>
    </source>
</evidence>
<sequence>MVSERTVNLMKHVYALIVKYVMVAVILYVVLGLFYSVGIGDILLLSLVVTVLAYLLGDLLVLPMGGNVMATVADFVIAVVAVWGIGGYWLNYGISIVPALYSGILIGVGEWFFHKYMVGRVVDNHVDPSE</sequence>
<reference evidence="2" key="2">
    <citation type="submission" date="2020-01" db="EMBL/GenBank/DDBJ databases">
        <authorList>
            <person name="Hornung B."/>
        </authorList>
    </citation>
    <scope>NUCLEOTIDE SEQUENCE</scope>
    <source>
        <strain evidence="2">PacBioINE</strain>
    </source>
</reference>
<evidence type="ECO:0008006" key="5">
    <source>
        <dbReference type="Google" id="ProtNLM"/>
    </source>
</evidence>
<dbReference type="Proteomes" id="UP001071230">
    <property type="component" value="Unassembled WGS sequence"/>
</dbReference>
<keyword evidence="1" id="KW-0812">Transmembrane</keyword>
<dbReference type="EMBL" id="LR746496">
    <property type="protein sequence ID" value="CAA7600488.1"/>
    <property type="molecule type" value="Genomic_DNA"/>
</dbReference>
<keyword evidence="4" id="KW-1185">Reference proteome</keyword>